<evidence type="ECO:0000313" key="1">
    <source>
        <dbReference type="EMBL" id="JAE08539.1"/>
    </source>
</evidence>
<organism evidence="1">
    <name type="scientific">Arundo donax</name>
    <name type="common">Giant reed</name>
    <name type="synonym">Donax arundinaceus</name>
    <dbReference type="NCBI Taxonomy" id="35708"/>
    <lineage>
        <taxon>Eukaryota</taxon>
        <taxon>Viridiplantae</taxon>
        <taxon>Streptophyta</taxon>
        <taxon>Embryophyta</taxon>
        <taxon>Tracheophyta</taxon>
        <taxon>Spermatophyta</taxon>
        <taxon>Magnoliopsida</taxon>
        <taxon>Liliopsida</taxon>
        <taxon>Poales</taxon>
        <taxon>Poaceae</taxon>
        <taxon>PACMAD clade</taxon>
        <taxon>Arundinoideae</taxon>
        <taxon>Arundineae</taxon>
        <taxon>Arundo</taxon>
    </lineage>
</organism>
<protein>
    <submittedName>
        <fullName evidence="1">Uncharacterized protein</fullName>
    </submittedName>
</protein>
<name>A0A0A9FBE8_ARUDO</name>
<dbReference type="EMBL" id="GBRH01189357">
    <property type="protein sequence ID" value="JAE08539.1"/>
    <property type="molecule type" value="Transcribed_RNA"/>
</dbReference>
<proteinExistence type="predicted"/>
<dbReference type="AlphaFoldDB" id="A0A0A9FBE8"/>
<reference evidence="1" key="1">
    <citation type="submission" date="2014-09" db="EMBL/GenBank/DDBJ databases">
        <authorList>
            <person name="Magalhaes I.L.F."/>
            <person name="Oliveira U."/>
            <person name="Santos F.R."/>
            <person name="Vidigal T.H.D.A."/>
            <person name="Brescovit A.D."/>
            <person name="Santos A.J."/>
        </authorList>
    </citation>
    <scope>NUCLEOTIDE SEQUENCE</scope>
    <source>
        <tissue evidence="1">Shoot tissue taken approximately 20 cm above the soil surface</tissue>
    </source>
</reference>
<accession>A0A0A9FBE8</accession>
<reference evidence="1" key="2">
    <citation type="journal article" date="2015" name="Data Brief">
        <title>Shoot transcriptome of the giant reed, Arundo donax.</title>
        <authorList>
            <person name="Barrero R.A."/>
            <person name="Guerrero F.D."/>
            <person name="Moolhuijzen P."/>
            <person name="Goolsby J.A."/>
            <person name="Tidwell J."/>
            <person name="Bellgard S.E."/>
            <person name="Bellgard M.I."/>
        </authorList>
    </citation>
    <scope>NUCLEOTIDE SEQUENCE</scope>
    <source>
        <tissue evidence="1">Shoot tissue taken approximately 20 cm above the soil surface</tissue>
    </source>
</reference>
<sequence>MRGYDACVTIQIPGPNFSLQNICMRHLNCVEFREADGWCFKLC</sequence>